<feature type="non-terminal residue" evidence="1">
    <location>
        <position position="1"/>
    </location>
</feature>
<sequence>GPPKHKPPPPVKAGSSTEMVSDRHGFKSILIVTTIILWSHTHTLTHTHTQIQNIHLGSHNGANGY</sequence>
<gene>
    <name evidence="1" type="ORF">XENOCAPTIV_008370</name>
</gene>
<proteinExistence type="predicted"/>
<comment type="caution">
    <text evidence="1">The sequence shown here is derived from an EMBL/GenBank/DDBJ whole genome shotgun (WGS) entry which is preliminary data.</text>
</comment>
<evidence type="ECO:0000313" key="1">
    <source>
        <dbReference type="EMBL" id="MEQ2211589.1"/>
    </source>
</evidence>
<dbReference type="EMBL" id="JAHRIN010059013">
    <property type="protein sequence ID" value="MEQ2211589.1"/>
    <property type="molecule type" value="Genomic_DNA"/>
</dbReference>
<evidence type="ECO:0000313" key="2">
    <source>
        <dbReference type="Proteomes" id="UP001434883"/>
    </source>
</evidence>
<accession>A0ABV0RUB3</accession>
<protein>
    <submittedName>
        <fullName evidence="1">Uncharacterized protein</fullName>
    </submittedName>
</protein>
<keyword evidence="2" id="KW-1185">Reference proteome</keyword>
<dbReference type="Proteomes" id="UP001434883">
    <property type="component" value="Unassembled WGS sequence"/>
</dbReference>
<name>A0ABV0RUB3_9TELE</name>
<organism evidence="1 2">
    <name type="scientific">Xenoophorus captivus</name>
    <dbReference type="NCBI Taxonomy" id="1517983"/>
    <lineage>
        <taxon>Eukaryota</taxon>
        <taxon>Metazoa</taxon>
        <taxon>Chordata</taxon>
        <taxon>Craniata</taxon>
        <taxon>Vertebrata</taxon>
        <taxon>Euteleostomi</taxon>
        <taxon>Actinopterygii</taxon>
        <taxon>Neopterygii</taxon>
        <taxon>Teleostei</taxon>
        <taxon>Neoteleostei</taxon>
        <taxon>Acanthomorphata</taxon>
        <taxon>Ovalentaria</taxon>
        <taxon>Atherinomorphae</taxon>
        <taxon>Cyprinodontiformes</taxon>
        <taxon>Goodeidae</taxon>
        <taxon>Xenoophorus</taxon>
    </lineage>
</organism>
<reference evidence="1 2" key="1">
    <citation type="submission" date="2021-06" db="EMBL/GenBank/DDBJ databases">
        <authorList>
            <person name="Palmer J.M."/>
        </authorList>
    </citation>
    <scope>NUCLEOTIDE SEQUENCE [LARGE SCALE GENOMIC DNA]</scope>
    <source>
        <strain evidence="1 2">XC_2019</strain>
        <tissue evidence="1">Muscle</tissue>
    </source>
</reference>